<name>A0AAV0LFF4_9ROSI</name>
<organism evidence="1 2">
    <name type="scientific">Linum tenue</name>
    <dbReference type="NCBI Taxonomy" id="586396"/>
    <lineage>
        <taxon>Eukaryota</taxon>
        <taxon>Viridiplantae</taxon>
        <taxon>Streptophyta</taxon>
        <taxon>Embryophyta</taxon>
        <taxon>Tracheophyta</taxon>
        <taxon>Spermatophyta</taxon>
        <taxon>Magnoliopsida</taxon>
        <taxon>eudicotyledons</taxon>
        <taxon>Gunneridae</taxon>
        <taxon>Pentapetalae</taxon>
        <taxon>rosids</taxon>
        <taxon>fabids</taxon>
        <taxon>Malpighiales</taxon>
        <taxon>Linaceae</taxon>
        <taxon>Linum</taxon>
    </lineage>
</organism>
<gene>
    <name evidence="1" type="ORF">LITE_LOCUS23493</name>
</gene>
<dbReference type="EMBL" id="CAMGYJ010000006">
    <property type="protein sequence ID" value="CAI0432544.1"/>
    <property type="molecule type" value="Genomic_DNA"/>
</dbReference>
<protein>
    <submittedName>
        <fullName evidence="1">Uncharacterized protein</fullName>
    </submittedName>
</protein>
<dbReference type="AlphaFoldDB" id="A0AAV0LFF4"/>
<evidence type="ECO:0000313" key="1">
    <source>
        <dbReference type="EMBL" id="CAI0432544.1"/>
    </source>
</evidence>
<keyword evidence="2" id="KW-1185">Reference proteome</keyword>
<evidence type="ECO:0000313" key="2">
    <source>
        <dbReference type="Proteomes" id="UP001154282"/>
    </source>
</evidence>
<proteinExistence type="predicted"/>
<comment type="caution">
    <text evidence="1">The sequence shown here is derived from an EMBL/GenBank/DDBJ whole genome shotgun (WGS) entry which is preliminary data.</text>
</comment>
<accession>A0AAV0LFF4</accession>
<reference evidence="1" key="1">
    <citation type="submission" date="2022-08" db="EMBL/GenBank/DDBJ databases">
        <authorList>
            <person name="Gutierrez-Valencia J."/>
        </authorList>
    </citation>
    <scope>NUCLEOTIDE SEQUENCE</scope>
</reference>
<dbReference type="Proteomes" id="UP001154282">
    <property type="component" value="Unassembled WGS sequence"/>
</dbReference>
<feature type="non-terminal residue" evidence="1">
    <location>
        <position position="1"/>
    </location>
</feature>
<sequence length="58" mass="6410">VALFKTFAALPRIAHSRLSAGRLQDKTAILICCSSVLCEKPELYKFTLSRVSALLRCV</sequence>